<evidence type="ECO:0000256" key="4">
    <source>
        <dbReference type="ARBA" id="ARBA00006739"/>
    </source>
</evidence>
<evidence type="ECO:0000256" key="5">
    <source>
        <dbReference type="ARBA" id="ARBA00012699"/>
    </source>
</evidence>
<feature type="transmembrane region" description="Helical" evidence="12">
    <location>
        <begin position="295"/>
        <end position="320"/>
    </location>
</feature>
<evidence type="ECO:0000313" key="14">
    <source>
        <dbReference type="Proteomes" id="UP001141327"/>
    </source>
</evidence>
<proteinExistence type="inferred from homology"/>
<comment type="caution">
    <text evidence="13">The sequence shown here is derived from an EMBL/GenBank/DDBJ whole genome shotgun (WGS) entry which is preliminary data.</text>
</comment>
<comment type="pathway">
    <text evidence="3">Sphingolipid metabolism.</text>
</comment>
<reference evidence="13" key="1">
    <citation type="journal article" date="2022" name="bioRxiv">
        <title>Genomics of Preaxostyla Flagellates Illuminates Evolutionary Transitions and the Path Towards Mitochondrial Loss.</title>
        <authorList>
            <person name="Novak L.V.F."/>
            <person name="Treitli S.C."/>
            <person name="Pyrih J."/>
            <person name="Halakuc P."/>
            <person name="Pipaliya S.V."/>
            <person name="Vacek V."/>
            <person name="Brzon O."/>
            <person name="Soukal P."/>
            <person name="Eme L."/>
            <person name="Dacks J.B."/>
            <person name="Karnkowska A."/>
            <person name="Elias M."/>
            <person name="Hampl V."/>
        </authorList>
    </citation>
    <scope>NUCLEOTIDE SEQUENCE</scope>
    <source>
        <strain evidence="13">RCP-MX</strain>
    </source>
</reference>
<dbReference type="GO" id="GO:0016740">
    <property type="term" value="F:transferase activity"/>
    <property type="evidence" value="ECO:0007669"/>
    <property type="project" value="UniProtKB-KW"/>
</dbReference>
<protein>
    <recommendedName>
        <fullName evidence="5">ceramide glucosyltransferase</fullName>
        <ecNumber evidence="5">2.4.1.80</ecNumber>
    </recommendedName>
</protein>
<evidence type="ECO:0000256" key="3">
    <source>
        <dbReference type="ARBA" id="ARBA00004991"/>
    </source>
</evidence>
<dbReference type="InterPro" id="IPR025993">
    <property type="entry name" value="Ceramide_glucosylTrfase"/>
</dbReference>
<keyword evidence="6" id="KW-0328">Glycosyltransferase</keyword>
<evidence type="ECO:0000256" key="11">
    <source>
        <dbReference type="SAM" id="MobiDB-lite"/>
    </source>
</evidence>
<organism evidence="13 14">
    <name type="scientific">Paratrimastix pyriformis</name>
    <dbReference type="NCBI Taxonomy" id="342808"/>
    <lineage>
        <taxon>Eukaryota</taxon>
        <taxon>Metamonada</taxon>
        <taxon>Preaxostyla</taxon>
        <taxon>Paratrimastigidae</taxon>
        <taxon>Paratrimastix</taxon>
    </lineage>
</organism>
<comment type="similarity">
    <text evidence="4">Belongs to the glycosyltransferase 2 family.</text>
</comment>
<comment type="pathway">
    <text evidence="2">Lipid metabolism; sphingolipid metabolism.</text>
</comment>
<sequence length="541" mass="59688">MLVFTGFLCLFGIIVTTAAGLLWHAMARSRRNHLCPPLCQAPLPKVSVVLPCIAPTTAQLEHWKQDIKTLYQGPVEFIFVTALESDPAYELLVKIRELHPEKVSVYTAGHAWHCSQRNHNILEGIARLSSDSEMLLVLDPECVPHPSTVTAMTKSLLQSPDVFVTSGYVFDMTPPEASLPAYLYLAYRLITLPAAWSEHPPALWGGSLMYRTREIRANTYGILDRMRLGGYAYDLITMNLVKEFGRDVACPRAAIMPFMIDGQMTTAQAWERIRHLLYVGTTYSSPHERRENRSLLVFALVAGLIYAASFAFYVLLAIRGLAGLRATFMERLVLFFFTAALIFAFESIRYMVYCLTLMCRLLASTSQRPVVELSMWTLVKAMPLACTMIVTAALSVLISPEIEAGGAIYTRARGRIVKVSRFRSDGSTYSEPLADSLQRAEQHYASLGFNPGPTYPPASRDASLEWHYRSTLALLWVTIAEPLVQLFMTTSYGQGAPRMHHMASPAIPSGSLPGEEATATAPAPGPAPAPAAPEPAPVATQ</sequence>
<evidence type="ECO:0000256" key="12">
    <source>
        <dbReference type="SAM" id="Phobius"/>
    </source>
</evidence>
<accession>A0ABQ8UHK1</accession>
<keyword evidence="9 12" id="KW-1133">Transmembrane helix</keyword>
<evidence type="ECO:0000256" key="1">
    <source>
        <dbReference type="ARBA" id="ARBA00004141"/>
    </source>
</evidence>
<dbReference type="EC" id="2.4.1.80" evidence="5"/>
<feature type="compositionally biased region" description="Low complexity" evidence="11">
    <location>
        <begin position="513"/>
        <end position="522"/>
    </location>
</feature>
<feature type="transmembrane region" description="Helical" evidence="12">
    <location>
        <begin position="373"/>
        <end position="398"/>
    </location>
</feature>
<dbReference type="PANTHER" id="PTHR12726">
    <property type="entry name" value="CERAMIDE GLUCOSYLTRANSFERASE"/>
    <property type="match status" value="1"/>
</dbReference>
<evidence type="ECO:0000313" key="13">
    <source>
        <dbReference type="EMBL" id="KAJ4457366.1"/>
    </source>
</evidence>
<evidence type="ECO:0000256" key="10">
    <source>
        <dbReference type="ARBA" id="ARBA00023136"/>
    </source>
</evidence>
<evidence type="ECO:0000256" key="2">
    <source>
        <dbReference type="ARBA" id="ARBA00004760"/>
    </source>
</evidence>
<keyword evidence="7 13" id="KW-0808">Transferase</keyword>
<evidence type="ECO:0000256" key="7">
    <source>
        <dbReference type="ARBA" id="ARBA00022679"/>
    </source>
</evidence>
<evidence type="ECO:0000256" key="6">
    <source>
        <dbReference type="ARBA" id="ARBA00022676"/>
    </source>
</evidence>
<dbReference type="SUPFAM" id="SSF53448">
    <property type="entry name" value="Nucleotide-diphospho-sugar transferases"/>
    <property type="match status" value="1"/>
</dbReference>
<dbReference type="PANTHER" id="PTHR12726:SF0">
    <property type="entry name" value="CERAMIDE GLUCOSYLTRANSFERASE"/>
    <property type="match status" value="1"/>
</dbReference>
<evidence type="ECO:0000256" key="9">
    <source>
        <dbReference type="ARBA" id="ARBA00022989"/>
    </source>
</evidence>
<dbReference type="Proteomes" id="UP001141327">
    <property type="component" value="Unassembled WGS sequence"/>
</dbReference>
<feature type="compositionally biased region" description="Pro residues" evidence="11">
    <location>
        <begin position="523"/>
        <end position="541"/>
    </location>
</feature>
<dbReference type="EMBL" id="JAPMOS010000048">
    <property type="protein sequence ID" value="KAJ4457366.1"/>
    <property type="molecule type" value="Genomic_DNA"/>
</dbReference>
<keyword evidence="14" id="KW-1185">Reference proteome</keyword>
<evidence type="ECO:0000256" key="8">
    <source>
        <dbReference type="ARBA" id="ARBA00022692"/>
    </source>
</evidence>
<feature type="transmembrane region" description="Helical" evidence="12">
    <location>
        <begin position="332"/>
        <end position="353"/>
    </location>
</feature>
<dbReference type="InterPro" id="IPR029044">
    <property type="entry name" value="Nucleotide-diphossugar_trans"/>
</dbReference>
<keyword evidence="10 12" id="KW-0472">Membrane</keyword>
<gene>
    <name evidence="13" type="ORF">PAPYR_7177</name>
</gene>
<feature type="region of interest" description="Disordered" evidence="11">
    <location>
        <begin position="499"/>
        <end position="541"/>
    </location>
</feature>
<keyword evidence="8 12" id="KW-0812">Transmembrane</keyword>
<comment type="subcellular location">
    <subcellularLocation>
        <location evidence="1">Membrane</location>
        <topology evidence="1">Multi-pass membrane protein</topology>
    </subcellularLocation>
</comment>
<name>A0ABQ8UHK1_9EUKA</name>